<gene>
    <name evidence="2" type="ORF">DXC16_09085</name>
    <name evidence="1" type="ORF">DXC44_09680</name>
</gene>
<dbReference type="Proteomes" id="UP000261003">
    <property type="component" value="Unassembled WGS sequence"/>
</dbReference>
<evidence type="ECO:0000313" key="3">
    <source>
        <dbReference type="Proteomes" id="UP000261003"/>
    </source>
</evidence>
<evidence type="ECO:0000313" key="2">
    <source>
        <dbReference type="EMBL" id="RGM44535.1"/>
    </source>
</evidence>
<organism evidence="2 3">
    <name type="scientific">Phocaeicola vulgatus</name>
    <name type="common">Bacteroides vulgatus</name>
    <dbReference type="NCBI Taxonomy" id="821"/>
    <lineage>
        <taxon>Bacteria</taxon>
        <taxon>Pseudomonadati</taxon>
        <taxon>Bacteroidota</taxon>
        <taxon>Bacteroidia</taxon>
        <taxon>Bacteroidales</taxon>
        <taxon>Bacteroidaceae</taxon>
        <taxon>Phocaeicola</taxon>
    </lineage>
</organism>
<evidence type="ECO:0000313" key="1">
    <source>
        <dbReference type="EMBL" id="RGL86006.1"/>
    </source>
</evidence>
<proteinExistence type="predicted"/>
<dbReference type="AlphaFoldDB" id="A0A3E4WQL0"/>
<sequence>MKNEIKTIAFRCNYDTITNLQLCIDQISYDIPCIMASISGQYNVRCVFEKVINQLTYDDFILGELINQTSLEQLCIDKKSNIQLVSKKTGLPEFKIPFSLQGKFHVGIKIFKDTPTHTFPSMDVLPIPTEVITIYIYFSETEIKKKPKSYIFEKYFDSYNNLGFFLVDLAKMKEIITKKYGNKELDLVYEFSNTEIIDELFNHEIIMIIWGIHPYIYPVYSSDNIDLIHPLLGRKFKQEGIFNIDENINELSLIPGYELRNWPNFTKKVWPKISLKGKGKIAHLTPYILEDSDLNPVLISFLIHRSEGVLTESIPLLNVNLLYN</sequence>
<name>A0A3E4WQL0_PHOVU</name>
<evidence type="ECO:0000313" key="4">
    <source>
        <dbReference type="Proteomes" id="UP000261278"/>
    </source>
</evidence>
<dbReference type="Proteomes" id="UP000261278">
    <property type="component" value="Unassembled WGS sequence"/>
</dbReference>
<comment type="caution">
    <text evidence="2">The sequence shown here is derived from an EMBL/GenBank/DDBJ whole genome shotgun (WGS) entry which is preliminary data.</text>
</comment>
<protein>
    <submittedName>
        <fullName evidence="2">Uncharacterized protein</fullName>
    </submittedName>
</protein>
<dbReference type="EMBL" id="QSSN01000010">
    <property type="protein sequence ID" value="RGL86006.1"/>
    <property type="molecule type" value="Genomic_DNA"/>
</dbReference>
<dbReference type="EMBL" id="QSTG01000012">
    <property type="protein sequence ID" value="RGM44535.1"/>
    <property type="molecule type" value="Genomic_DNA"/>
</dbReference>
<accession>A0A3E4WQL0</accession>
<dbReference type="RefSeq" id="WP_117678109.1">
    <property type="nucleotide sequence ID" value="NZ_JAKKXI010000008.1"/>
</dbReference>
<reference evidence="3 4" key="1">
    <citation type="submission" date="2018-08" db="EMBL/GenBank/DDBJ databases">
        <title>A genome reference for cultivated species of the human gut microbiota.</title>
        <authorList>
            <person name="Zou Y."/>
            <person name="Xue W."/>
            <person name="Luo G."/>
        </authorList>
    </citation>
    <scope>NUCLEOTIDE SEQUENCE [LARGE SCALE GENOMIC DNA]</scope>
    <source>
        <strain evidence="2 3">OM08-13BH</strain>
        <strain evidence="1 4">TF05-18</strain>
    </source>
</reference>